<evidence type="ECO:0000313" key="5">
    <source>
        <dbReference type="EMBL" id="ADM87603.1"/>
    </source>
</evidence>
<keyword evidence="2" id="KW-0732">Signal</keyword>
<keyword evidence="1" id="KW-0812">Transmembrane</keyword>
<evidence type="ECO:0000259" key="3">
    <source>
        <dbReference type="PROSITE" id="PS50835"/>
    </source>
</evidence>
<feature type="domain" description="Ig-like" evidence="3">
    <location>
        <begin position="17"/>
        <end position="137"/>
    </location>
</feature>
<dbReference type="PROSITE" id="PS50835">
    <property type="entry name" value="IG_LIKE"/>
    <property type="match status" value="1"/>
</dbReference>
<dbReference type="Proteomes" id="UP000246464">
    <property type="component" value="Chromosome 16"/>
</dbReference>
<dbReference type="Pfam" id="PF07686">
    <property type="entry name" value="V-set"/>
    <property type="match status" value="1"/>
</dbReference>
<dbReference type="RefSeq" id="XP_035463520.1">
    <property type="nucleotide sequence ID" value="XM_035607627.2"/>
</dbReference>
<reference evidence="7" key="6">
    <citation type="submission" date="2025-05" db="UniProtKB">
        <authorList>
            <consortium name="Ensembl"/>
        </authorList>
    </citation>
    <scope>IDENTIFICATION</scope>
</reference>
<evidence type="ECO:0000313" key="4">
    <source>
        <dbReference type="EMBL" id="ADK87341.1"/>
    </source>
</evidence>
<dbReference type="InterPro" id="IPR013106">
    <property type="entry name" value="Ig_V-set"/>
</dbReference>
<reference evidence="6 8" key="3">
    <citation type="submission" date="2017-12" db="EMBL/GenBank/DDBJ databases">
        <title>Integrating genomic resources of turbot (Scophthalmus maximus) in depth evaluation of genetic and physical mapping variation across individuals.</title>
        <authorList>
            <person name="Martinez P."/>
        </authorList>
    </citation>
    <scope>NUCLEOTIDE SEQUENCE [LARGE SCALE GENOMIC DNA]</scope>
</reference>
<dbReference type="InterPro" id="IPR013783">
    <property type="entry name" value="Ig-like_fold"/>
</dbReference>
<dbReference type="InterPro" id="IPR036179">
    <property type="entry name" value="Ig-like_dom_sf"/>
</dbReference>
<evidence type="ECO:0000256" key="2">
    <source>
        <dbReference type="SAM" id="SignalP"/>
    </source>
</evidence>
<keyword evidence="8" id="KW-1185">Reference proteome</keyword>
<organism evidence="4">
    <name type="scientific">Scophthalmus maximus</name>
    <name type="common">Turbot</name>
    <name type="synonym">Psetta maxima</name>
    <dbReference type="NCBI Taxonomy" id="52904"/>
    <lineage>
        <taxon>Eukaryota</taxon>
        <taxon>Metazoa</taxon>
        <taxon>Chordata</taxon>
        <taxon>Craniata</taxon>
        <taxon>Vertebrata</taxon>
        <taxon>Euteleostomi</taxon>
        <taxon>Actinopterygii</taxon>
        <taxon>Neopterygii</taxon>
        <taxon>Teleostei</taxon>
        <taxon>Neoteleostei</taxon>
        <taxon>Acanthomorphata</taxon>
        <taxon>Carangaria</taxon>
        <taxon>Pleuronectiformes</taxon>
        <taxon>Pleuronectoidei</taxon>
        <taxon>Scophthalmidae</taxon>
        <taxon>Scophthalmus</taxon>
    </lineage>
</organism>
<protein>
    <submittedName>
        <fullName evidence="5 7">CD83</fullName>
    </submittedName>
    <submittedName>
        <fullName evidence="4">CD83 protein</fullName>
    </submittedName>
</protein>
<keyword evidence="1" id="KW-0472">Membrane</keyword>
<dbReference type="PANTHER" id="PTHR15193:SF1">
    <property type="entry name" value="CD83 ANTIGEN"/>
    <property type="match status" value="1"/>
</dbReference>
<dbReference type="STRING" id="52904.ENSSMAP00000029079"/>
<dbReference type="Proteomes" id="UP000694558">
    <property type="component" value="Chromosome 16"/>
</dbReference>
<feature type="transmembrane region" description="Helical" evidence="1">
    <location>
        <begin position="154"/>
        <end position="177"/>
    </location>
</feature>
<reference evidence="7" key="4">
    <citation type="submission" date="2020-05" db="EMBL/GenBank/DDBJ databases">
        <authorList>
            <person name="Moser M."/>
        </authorList>
    </citation>
    <scope>NUCLEOTIDE SEQUENCE [LARGE SCALE GENOMIC DNA]</scope>
</reference>
<feature type="signal peptide" evidence="2">
    <location>
        <begin position="1"/>
        <end position="21"/>
    </location>
</feature>
<dbReference type="GeneID" id="118284689"/>
<dbReference type="Gene3D" id="2.60.40.10">
    <property type="entry name" value="Immunoglobulins"/>
    <property type="match status" value="1"/>
</dbReference>
<feature type="chain" id="PRO_5010961909" evidence="2">
    <location>
        <begin position="22"/>
        <end position="212"/>
    </location>
</feature>
<proteinExistence type="evidence at transcript level"/>
<dbReference type="Ensembl" id="ENSSMAT00000029439.2">
    <property type="protein sequence ID" value="ENSSMAP00000029079.1"/>
    <property type="gene ID" value="ENSSMAG00000017800.2"/>
</dbReference>
<dbReference type="EMBL" id="HM048876">
    <property type="protein sequence ID" value="ADK87341.1"/>
    <property type="molecule type" value="mRNA"/>
</dbReference>
<accession>E0YJE8</accession>
<reference evidence="4" key="1">
    <citation type="journal article" date="2010" name="Fish Shellfish Immunol.">
        <title>Expression of Scophthalmus maximus CD83 correlates with bacterial infection and antigen stimulation.</title>
        <authorList>
            <person name="Hu Y.H."/>
            <person name="Zhang M."/>
            <person name="Sun L."/>
        </authorList>
    </citation>
    <scope>NUCLEOTIDE SEQUENCE</scope>
</reference>
<dbReference type="SUPFAM" id="SSF48726">
    <property type="entry name" value="Immunoglobulin"/>
    <property type="match status" value="1"/>
</dbReference>
<name>E0YJE8_SCOMX</name>
<keyword evidence="1" id="KW-1133">Transmembrane helix</keyword>
<dbReference type="Bgee" id="ENSSMAG00000017800">
    <property type="expression patterns" value="Expressed in pharyngeal gill and 6 other cell types or tissues"/>
</dbReference>
<sequence>MFPHHLSLCVLLLLPPPGVRLSVEAAAIEEELVIKSVSGMDCVLQCTAVYKDGVQYGAVRWYKVQESLSPGLSGLVTRNLSSGETKYYVGLDRELQLLAGSRNIFMPNVTCDDAGVYECHLAAPVGEQNREGRVLLTVTDCPVSLKENLMTDTFAVICATAVLMLALVIFLISYRSLKNVLRDRKSMSSGSSPRKLDERDMMIYTSGKPVYV</sequence>
<dbReference type="InterPro" id="IPR007110">
    <property type="entry name" value="Ig-like_dom"/>
</dbReference>
<evidence type="ECO:0000313" key="7">
    <source>
        <dbReference type="Ensembl" id="ENSSMAP00000029079.1"/>
    </source>
</evidence>
<evidence type="ECO:0000313" key="8">
    <source>
        <dbReference type="Proteomes" id="UP000246464"/>
    </source>
</evidence>
<evidence type="ECO:0000313" key="6">
    <source>
        <dbReference type="EMBL" id="AWP15822.1"/>
    </source>
</evidence>
<dbReference type="EMBL" id="CP026258">
    <property type="protein sequence ID" value="AWP15822.1"/>
    <property type="molecule type" value="Genomic_DNA"/>
</dbReference>
<reference evidence="4" key="2">
    <citation type="submission" date="2010-03" db="EMBL/GenBank/DDBJ databases">
        <authorList>
            <person name="Hu Y."/>
            <person name="Sun L."/>
        </authorList>
    </citation>
    <scope>NUCLEOTIDE SEQUENCE</scope>
</reference>
<dbReference type="AlphaFoldDB" id="E0YJE8"/>
<evidence type="ECO:0000256" key="1">
    <source>
        <dbReference type="SAM" id="Phobius"/>
    </source>
</evidence>
<gene>
    <name evidence="4" type="primary">CD83</name>
    <name evidence="7" type="synonym">cd83</name>
    <name evidence="6" type="ORF">SMAX5B_005307</name>
</gene>
<dbReference type="OrthoDB" id="9422899at2759"/>
<dbReference type="EMBL" id="HM159997">
    <property type="protein sequence ID" value="ADM87603.1"/>
    <property type="molecule type" value="Genomic_DNA"/>
</dbReference>
<reference evidence="7" key="5">
    <citation type="submission" date="2023-05" db="EMBL/GenBank/DDBJ databases">
        <title>High-quality long-read genome of Scophthalmus maximus.</title>
        <authorList>
            <person name="Lien S."/>
            <person name="Martinez P."/>
        </authorList>
    </citation>
    <scope>NUCLEOTIDE SEQUENCE [LARGE SCALE GENOMIC DNA]</scope>
</reference>
<dbReference type="GeneTree" id="ENSGT00510000051337"/>
<dbReference type="PANTHER" id="PTHR15193">
    <property type="entry name" value="CD83 ANTIGEN"/>
    <property type="match status" value="1"/>
</dbReference>